<dbReference type="InterPro" id="IPR005650">
    <property type="entry name" value="BlaI_family"/>
</dbReference>
<keyword evidence="3" id="KW-0238">DNA-binding</keyword>
<dbReference type="EMBL" id="OCND01000008">
    <property type="protein sequence ID" value="SOD56060.1"/>
    <property type="molecule type" value="Genomic_DNA"/>
</dbReference>
<evidence type="ECO:0000256" key="2">
    <source>
        <dbReference type="ARBA" id="ARBA00023015"/>
    </source>
</evidence>
<evidence type="ECO:0000313" key="5">
    <source>
        <dbReference type="EMBL" id="SOD56060.1"/>
    </source>
</evidence>
<comment type="similarity">
    <text evidence="1">Belongs to the BlaI transcriptional regulatory family.</text>
</comment>
<keyword evidence="6" id="KW-1185">Reference proteome</keyword>
<sequence>MAKSRKSIGDQELALLQYVSEHGEASVGEVAAAFAQSRGLARSTVLTMMERLRAKAYLRRRQVNGVYRYAPAARADDVMRSAVGSFVEKTLQGSVSPFVAWMSERTEVSEDELAELEALVATLQSKRKES</sequence>
<dbReference type="InterPro" id="IPR036390">
    <property type="entry name" value="WH_DNA-bd_sf"/>
</dbReference>
<evidence type="ECO:0000256" key="3">
    <source>
        <dbReference type="ARBA" id="ARBA00023125"/>
    </source>
</evidence>
<evidence type="ECO:0000313" key="6">
    <source>
        <dbReference type="Proteomes" id="UP000219374"/>
    </source>
</evidence>
<dbReference type="AlphaFoldDB" id="A0A286DBM8"/>
<keyword evidence="4" id="KW-0804">Transcription</keyword>
<dbReference type="Pfam" id="PF03965">
    <property type="entry name" value="Penicillinase_R"/>
    <property type="match status" value="1"/>
</dbReference>
<dbReference type="InterPro" id="IPR036388">
    <property type="entry name" value="WH-like_DNA-bd_sf"/>
</dbReference>
<dbReference type="PIRSF" id="PIRSF019455">
    <property type="entry name" value="CopR_AtkY"/>
    <property type="match status" value="1"/>
</dbReference>
<dbReference type="OrthoDB" id="5952339at2"/>
<dbReference type="Gene3D" id="1.10.4040.10">
    <property type="entry name" value="Penicillinase repressor domain"/>
    <property type="match status" value="1"/>
</dbReference>
<dbReference type="GO" id="GO:0003677">
    <property type="term" value="F:DNA binding"/>
    <property type="evidence" value="ECO:0007669"/>
    <property type="project" value="UniProtKB-KW"/>
</dbReference>
<evidence type="ECO:0000256" key="1">
    <source>
        <dbReference type="ARBA" id="ARBA00011046"/>
    </source>
</evidence>
<protein>
    <submittedName>
        <fullName evidence="5">Predicted transcriptional regulator</fullName>
    </submittedName>
</protein>
<keyword evidence="2" id="KW-0805">Transcription regulation</keyword>
<reference evidence="5 6" key="1">
    <citation type="submission" date="2017-09" db="EMBL/GenBank/DDBJ databases">
        <authorList>
            <person name="Ehlers B."/>
            <person name="Leendertz F.H."/>
        </authorList>
    </citation>
    <scope>NUCLEOTIDE SEQUENCE [LARGE SCALE GENOMIC DNA]</scope>
    <source>
        <strain evidence="5 6">CGMCC 1.10978</strain>
    </source>
</reference>
<organism evidence="5 6">
    <name type="scientific">Pseudoxanthomonas wuyuanensis</name>
    <dbReference type="NCBI Taxonomy" id="1073196"/>
    <lineage>
        <taxon>Bacteria</taxon>
        <taxon>Pseudomonadati</taxon>
        <taxon>Pseudomonadota</taxon>
        <taxon>Gammaproteobacteria</taxon>
        <taxon>Lysobacterales</taxon>
        <taxon>Lysobacteraceae</taxon>
        <taxon>Pseudoxanthomonas</taxon>
    </lineage>
</organism>
<name>A0A286DBM8_9GAMM</name>
<dbReference type="Proteomes" id="UP000219374">
    <property type="component" value="Unassembled WGS sequence"/>
</dbReference>
<gene>
    <name evidence="5" type="ORF">SAMN06296416_108155</name>
</gene>
<evidence type="ECO:0000256" key="4">
    <source>
        <dbReference type="ARBA" id="ARBA00023163"/>
    </source>
</evidence>
<dbReference type="Gene3D" id="1.10.10.10">
    <property type="entry name" value="Winged helix-like DNA-binding domain superfamily/Winged helix DNA-binding domain"/>
    <property type="match status" value="1"/>
</dbReference>
<dbReference type="GO" id="GO:0045892">
    <property type="term" value="P:negative regulation of DNA-templated transcription"/>
    <property type="evidence" value="ECO:0007669"/>
    <property type="project" value="InterPro"/>
</dbReference>
<dbReference type="SUPFAM" id="SSF46785">
    <property type="entry name" value="Winged helix' DNA-binding domain"/>
    <property type="match status" value="1"/>
</dbReference>
<proteinExistence type="inferred from homology"/>
<accession>A0A286DBM8</accession>
<dbReference type="RefSeq" id="WP_097122952.1">
    <property type="nucleotide sequence ID" value="NZ_OCND01000008.1"/>
</dbReference>